<protein>
    <submittedName>
        <fullName evidence="2">PilW family protein</fullName>
    </submittedName>
</protein>
<dbReference type="GO" id="GO:0043683">
    <property type="term" value="P:type IV pilus assembly"/>
    <property type="evidence" value="ECO:0007669"/>
    <property type="project" value="InterPro"/>
</dbReference>
<accession>A0A934TTZ5</accession>
<dbReference type="PROSITE" id="PS00409">
    <property type="entry name" value="PROKAR_NTER_METHYL"/>
    <property type="match status" value="1"/>
</dbReference>
<dbReference type="Proteomes" id="UP000630528">
    <property type="component" value="Unassembled WGS sequence"/>
</dbReference>
<dbReference type="InterPro" id="IPR012902">
    <property type="entry name" value="N_methyl_site"/>
</dbReference>
<keyword evidence="1" id="KW-0472">Membrane</keyword>
<evidence type="ECO:0000313" key="2">
    <source>
        <dbReference type="EMBL" id="MBK6007374.1"/>
    </source>
</evidence>
<keyword evidence="1" id="KW-0812">Transmembrane</keyword>
<keyword evidence="1" id="KW-1133">Transmembrane helix</keyword>
<dbReference type="InterPro" id="IPR032092">
    <property type="entry name" value="PilW"/>
</dbReference>
<name>A0A934TTZ5_9BURK</name>
<gene>
    <name evidence="2" type="ORF">JJB11_14830</name>
</gene>
<comment type="caution">
    <text evidence="2">The sequence shown here is derived from an EMBL/GenBank/DDBJ whole genome shotgun (WGS) entry which is preliminary data.</text>
</comment>
<reference evidence="2" key="2">
    <citation type="submission" date="2021-01" db="EMBL/GenBank/DDBJ databases">
        <authorList>
            <person name="Kang M."/>
        </authorList>
    </citation>
    <scope>NUCLEOTIDE SEQUENCE</scope>
    <source>
        <strain evidence="2">KACC 17527</strain>
    </source>
</reference>
<dbReference type="EMBL" id="JAEPWM010000005">
    <property type="protein sequence ID" value="MBK6007374.1"/>
    <property type="molecule type" value="Genomic_DNA"/>
</dbReference>
<sequence>MNRTLAGFRTRTLQRGLTLVELMVGVALSLLVILAMLTLLMNVNRNSTELARTNSVIDNGRMAQQLIEADLTHAGFWGGYVPTFDDLSVSGAVGAVNDAMTVAFPTALPDPCAAVATWNTDYRAQLIGLPLQVYQVSSSGASPVCSSIITAAEAQPDSDVLIVRHAAPCVANASASETDCLNTAGNMFFQLSRCPTDAARFALSATPADLVLKNGTCSATAPLYRFLSTIYWVRNYFMTPGDNVPTLVRTRFQLQGGVLAHQQTEALVDGIQALRIQLGVDNVSKPTVAGGTGATLTTAKFQQDVGWASTTDTYTPTKRGDGNVDAYLACAAAGSPCSDPVQGPFNLANTVAVTVGVLARASSATPGYVDVKNYSIAGSSIGPFNDAYKRHVYAETVRLNNVSMRREVPPP</sequence>
<dbReference type="Pfam" id="PF16074">
    <property type="entry name" value="PilW"/>
    <property type="match status" value="1"/>
</dbReference>
<feature type="transmembrane region" description="Helical" evidence="1">
    <location>
        <begin position="20"/>
        <end position="41"/>
    </location>
</feature>
<reference evidence="2" key="1">
    <citation type="journal article" date="2012" name="J. Microbiol. Biotechnol.">
        <title>Ramlibacter ginsenosidimutans sp. nov., with ginsenoside-converting activity.</title>
        <authorList>
            <person name="Wang L."/>
            <person name="An D.S."/>
            <person name="Kim S.G."/>
            <person name="Jin F.X."/>
            <person name="Kim S.C."/>
            <person name="Lee S.T."/>
            <person name="Im W.T."/>
        </authorList>
    </citation>
    <scope>NUCLEOTIDE SEQUENCE</scope>
    <source>
        <strain evidence="2">KACC 17527</strain>
    </source>
</reference>
<evidence type="ECO:0000256" key="1">
    <source>
        <dbReference type="SAM" id="Phobius"/>
    </source>
</evidence>
<dbReference type="AlphaFoldDB" id="A0A934TTZ5"/>
<evidence type="ECO:0000313" key="3">
    <source>
        <dbReference type="Proteomes" id="UP000630528"/>
    </source>
</evidence>
<keyword evidence="3" id="KW-1185">Reference proteome</keyword>
<organism evidence="2 3">
    <name type="scientific">Ramlibacter ginsenosidimutans</name>
    <dbReference type="NCBI Taxonomy" id="502333"/>
    <lineage>
        <taxon>Bacteria</taxon>
        <taxon>Pseudomonadati</taxon>
        <taxon>Pseudomonadota</taxon>
        <taxon>Betaproteobacteria</taxon>
        <taxon>Burkholderiales</taxon>
        <taxon>Comamonadaceae</taxon>
        <taxon>Ramlibacter</taxon>
    </lineage>
</organism>
<proteinExistence type="predicted"/>
<dbReference type="RefSeq" id="WP_201172592.1">
    <property type="nucleotide sequence ID" value="NZ_JAEPWM010000005.1"/>
</dbReference>